<dbReference type="SUPFAM" id="SSF52091">
    <property type="entry name" value="SpoIIaa-like"/>
    <property type="match status" value="1"/>
</dbReference>
<gene>
    <name evidence="2" type="ORF">P4T90_14935</name>
</gene>
<evidence type="ECO:0000313" key="2">
    <source>
        <dbReference type="EMBL" id="MED1204341.1"/>
    </source>
</evidence>
<comment type="caution">
    <text evidence="2">The sequence shown here is derived from an EMBL/GenBank/DDBJ whole genome shotgun (WGS) entry which is preliminary data.</text>
</comment>
<protein>
    <submittedName>
        <fullName evidence="2">STAS domain-containing protein</fullName>
    </submittedName>
</protein>
<dbReference type="Pfam" id="PF01740">
    <property type="entry name" value="STAS"/>
    <property type="match status" value="1"/>
</dbReference>
<evidence type="ECO:0000313" key="3">
    <source>
        <dbReference type="Proteomes" id="UP001341444"/>
    </source>
</evidence>
<dbReference type="EMBL" id="JARMAB010000021">
    <property type="protein sequence ID" value="MED1204341.1"/>
    <property type="molecule type" value="Genomic_DNA"/>
</dbReference>
<proteinExistence type="predicted"/>
<sequence length="278" mass="31592">MNSVNSVSAYIIEHASSLAVEIVEYNIAKLEFEVQDSVKHNIIHFQTEFIQFLGEAITYENDQMVADGFHKWYRKYEQQGAPPEKVSSIVAPYADVRLFFNKRITAICEQYSLTLAEASLILQRLNYMLDIGLTKSIVAYEEYTIMEDQKRQKEIIRLSSAIVPVKEDVAVLPLIGSIDHEKAEYLIHTAIPKISGMGIHCLIIDFSGIKNLDPEISQYIFKIYKMLVLLGISVIFTGIRPDIASNAVKNGIHFASVKTYSNVKEAIKHMEIKRTNEQ</sequence>
<dbReference type="RefSeq" id="WP_066265058.1">
    <property type="nucleotide sequence ID" value="NZ_JARMAB010000021.1"/>
</dbReference>
<feature type="domain" description="STAS" evidence="1">
    <location>
        <begin position="159"/>
        <end position="270"/>
    </location>
</feature>
<dbReference type="PANTHER" id="PTHR33745:SF8">
    <property type="entry name" value="BLUE-LIGHT PHOTORECEPTOR"/>
    <property type="match status" value="1"/>
</dbReference>
<dbReference type="InterPro" id="IPR002645">
    <property type="entry name" value="STAS_dom"/>
</dbReference>
<dbReference type="PANTHER" id="PTHR33745">
    <property type="entry name" value="RSBT ANTAGONIST PROTEIN RSBS-RELATED"/>
    <property type="match status" value="1"/>
</dbReference>
<dbReference type="CDD" id="cd07041">
    <property type="entry name" value="STAS_RsbR_RsbS_like"/>
    <property type="match status" value="1"/>
</dbReference>
<evidence type="ECO:0000259" key="1">
    <source>
        <dbReference type="PROSITE" id="PS50801"/>
    </source>
</evidence>
<dbReference type="InterPro" id="IPR051932">
    <property type="entry name" value="Bact_StressResp_Reg"/>
</dbReference>
<accession>A0ABU6MI37</accession>
<organism evidence="2 3">
    <name type="scientific">Heyndrickxia acidicola</name>
    <dbReference type="NCBI Taxonomy" id="209389"/>
    <lineage>
        <taxon>Bacteria</taxon>
        <taxon>Bacillati</taxon>
        <taxon>Bacillota</taxon>
        <taxon>Bacilli</taxon>
        <taxon>Bacillales</taxon>
        <taxon>Bacillaceae</taxon>
        <taxon>Heyndrickxia</taxon>
    </lineage>
</organism>
<name>A0ABU6MI37_9BACI</name>
<dbReference type="Proteomes" id="UP001341444">
    <property type="component" value="Unassembled WGS sequence"/>
</dbReference>
<dbReference type="Gene3D" id="3.30.750.24">
    <property type="entry name" value="STAS domain"/>
    <property type="match status" value="1"/>
</dbReference>
<dbReference type="InterPro" id="IPR036513">
    <property type="entry name" value="STAS_dom_sf"/>
</dbReference>
<keyword evidence="3" id="KW-1185">Reference proteome</keyword>
<reference evidence="2 3" key="1">
    <citation type="submission" date="2023-03" db="EMBL/GenBank/DDBJ databases">
        <title>Bacillus Genome Sequencing.</title>
        <authorList>
            <person name="Dunlap C."/>
        </authorList>
    </citation>
    <scope>NUCLEOTIDE SEQUENCE [LARGE SCALE GENOMIC DNA]</scope>
    <source>
        <strain evidence="2 3">B-23453</strain>
    </source>
</reference>
<dbReference type="PROSITE" id="PS50801">
    <property type="entry name" value="STAS"/>
    <property type="match status" value="1"/>
</dbReference>